<dbReference type="EMBL" id="CP144748">
    <property type="protein sequence ID" value="WVZ70824.1"/>
    <property type="molecule type" value="Genomic_DNA"/>
</dbReference>
<evidence type="ECO:0000313" key="1">
    <source>
        <dbReference type="EMBL" id="WVZ70824.1"/>
    </source>
</evidence>
<keyword evidence="2" id="KW-1185">Reference proteome</keyword>
<protein>
    <submittedName>
        <fullName evidence="1">Uncharacterized protein</fullName>
    </submittedName>
</protein>
<dbReference type="Proteomes" id="UP001341281">
    <property type="component" value="Chromosome 04"/>
</dbReference>
<dbReference type="AlphaFoldDB" id="A0AAQ3TFF3"/>
<reference evidence="1 2" key="1">
    <citation type="submission" date="2024-02" db="EMBL/GenBank/DDBJ databases">
        <title>High-quality chromosome-scale genome assembly of Pensacola bahiagrass (Paspalum notatum Flugge var. saurae).</title>
        <authorList>
            <person name="Vega J.M."/>
            <person name="Podio M."/>
            <person name="Orjuela J."/>
            <person name="Siena L.A."/>
            <person name="Pessino S.C."/>
            <person name="Combes M.C."/>
            <person name="Mariac C."/>
            <person name="Albertini E."/>
            <person name="Pupilli F."/>
            <person name="Ortiz J.P.A."/>
            <person name="Leblanc O."/>
        </authorList>
    </citation>
    <scope>NUCLEOTIDE SEQUENCE [LARGE SCALE GENOMIC DNA]</scope>
    <source>
        <strain evidence="1">R1</strain>
        <tissue evidence="1">Leaf</tissue>
    </source>
</reference>
<evidence type="ECO:0000313" key="2">
    <source>
        <dbReference type="Proteomes" id="UP001341281"/>
    </source>
</evidence>
<accession>A0AAQ3TFF3</accession>
<organism evidence="1 2">
    <name type="scientific">Paspalum notatum var. saurae</name>
    <dbReference type="NCBI Taxonomy" id="547442"/>
    <lineage>
        <taxon>Eukaryota</taxon>
        <taxon>Viridiplantae</taxon>
        <taxon>Streptophyta</taxon>
        <taxon>Embryophyta</taxon>
        <taxon>Tracheophyta</taxon>
        <taxon>Spermatophyta</taxon>
        <taxon>Magnoliopsida</taxon>
        <taxon>Liliopsida</taxon>
        <taxon>Poales</taxon>
        <taxon>Poaceae</taxon>
        <taxon>PACMAD clade</taxon>
        <taxon>Panicoideae</taxon>
        <taxon>Andropogonodae</taxon>
        <taxon>Paspaleae</taxon>
        <taxon>Paspalinae</taxon>
        <taxon>Paspalum</taxon>
    </lineage>
</organism>
<dbReference type="AntiFam" id="ANF00205">
    <property type="entry name" value="Shadow ORF (opposite nemA)"/>
</dbReference>
<name>A0AAQ3TFF3_PASNO</name>
<proteinExistence type="predicted"/>
<gene>
    <name evidence="1" type="ORF">U9M48_019460</name>
</gene>
<sequence length="448" mass="47602">MAADATWSLPLLKKECTPFLGILIFVIVEERIVGVSDDGVGGVEGGAVVLVERRVGPPEPPWQVRIGQEEASVGDEVRVPLVHHLVSLRPVVPAGGDEGALERLPERQQAVRDLAAAVDERHPGLDHVAVEHAYFTELLHQVRRQGLRVGVVAVHVVGEGREPDAHAARADLVRHGAHHLEREAAAVLQRAAVLVVAVVGAVLEELLDEVAVAAVDLDAVEARAGDGVASRHAEVVDDGGDLVGLEPPWRRELLHVAIEALLRGDGAVGAGERRGAAGLEGGGGDAADVPELAEEDGALLGVHGVHDGAPRRHLLGRPHARGVRVALRGVGHPRGLGDEEPAGGGALRVVDGGVRLRHVAVGALPRQRRQHHAVRELELAHPVGRQQGDDSSIICCNRRRHRLIAPHVNGATDSDEKCVCERERLSLYPFIEVGVEYLIAMTLGASNY</sequence>